<dbReference type="PROSITE" id="PS00455">
    <property type="entry name" value="AMP_BINDING"/>
    <property type="match status" value="2"/>
</dbReference>
<comment type="cofactor">
    <cofactor evidence="1">
        <name>pantetheine 4'-phosphate</name>
        <dbReference type="ChEBI" id="CHEBI:47942"/>
    </cofactor>
</comment>
<dbReference type="PROSITE" id="PS50075">
    <property type="entry name" value="CARRIER"/>
    <property type="match status" value="2"/>
</dbReference>
<organism evidence="8 9">
    <name type="scientific">Streptomyces pseudovenezuelae</name>
    <dbReference type="NCBI Taxonomy" id="67350"/>
    <lineage>
        <taxon>Bacteria</taxon>
        <taxon>Bacillati</taxon>
        <taxon>Actinomycetota</taxon>
        <taxon>Actinomycetes</taxon>
        <taxon>Kitasatosporales</taxon>
        <taxon>Streptomycetaceae</taxon>
        <taxon>Streptomyces</taxon>
        <taxon>Streptomyces aurantiacus group</taxon>
    </lineage>
</organism>
<dbReference type="SUPFAM" id="SSF53335">
    <property type="entry name" value="S-adenosyl-L-methionine-dependent methyltransferases"/>
    <property type="match status" value="1"/>
</dbReference>
<evidence type="ECO:0000313" key="8">
    <source>
        <dbReference type="EMBL" id="WUT42023.1"/>
    </source>
</evidence>
<dbReference type="EMBL" id="CP109011">
    <property type="protein sequence ID" value="WUT42023.1"/>
    <property type="molecule type" value="Genomic_DNA"/>
</dbReference>
<evidence type="ECO:0000256" key="2">
    <source>
        <dbReference type="ARBA" id="ARBA00022450"/>
    </source>
</evidence>
<dbReference type="CDD" id="cd17646">
    <property type="entry name" value="A_NRPS_AB3403-like"/>
    <property type="match status" value="1"/>
</dbReference>
<dbReference type="SUPFAM" id="SSF56801">
    <property type="entry name" value="Acetyl-CoA synthetase-like"/>
    <property type="match status" value="2"/>
</dbReference>
<dbReference type="InterPro" id="IPR023213">
    <property type="entry name" value="CAT-like_dom_sf"/>
</dbReference>
<keyword evidence="9" id="KW-1185">Reference proteome</keyword>
<dbReference type="SUPFAM" id="SSF47336">
    <property type="entry name" value="ACP-like"/>
    <property type="match status" value="2"/>
</dbReference>
<dbReference type="InterPro" id="IPR009081">
    <property type="entry name" value="PP-bd_ACP"/>
</dbReference>
<dbReference type="CDD" id="cd05930">
    <property type="entry name" value="A_NRPS"/>
    <property type="match status" value="1"/>
</dbReference>
<reference evidence="8" key="1">
    <citation type="submission" date="2022-10" db="EMBL/GenBank/DDBJ databases">
        <title>The complete genomes of actinobacterial strains from the NBC collection.</title>
        <authorList>
            <person name="Joergensen T.S."/>
            <person name="Alvarez Arevalo M."/>
            <person name="Sterndorff E.B."/>
            <person name="Faurdal D."/>
            <person name="Vuksanovic O."/>
            <person name="Mourched A.-S."/>
            <person name="Charusanti P."/>
            <person name="Shaw S."/>
            <person name="Blin K."/>
            <person name="Weber T."/>
        </authorList>
    </citation>
    <scope>NUCLEOTIDE SEQUENCE</scope>
    <source>
        <strain evidence="8">NBC_00686</strain>
    </source>
</reference>
<evidence type="ECO:0000256" key="6">
    <source>
        <dbReference type="SAM" id="MobiDB-lite"/>
    </source>
</evidence>
<dbReference type="SUPFAM" id="SSF52777">
    <property type="entry name" value="CoA-dependent acyltransferases"/>
    <property type="match status" value="8"/>
</dbReference>
<feature type="domain" description="Carrier" evidence="7">
    <location>
        <begin position="1393"/>
        <end position="1467"/>
    </location>
</feature>
<keyword evidence="4" id="KW-0677">Repeat</keyword>
<accession>A0ABZ1WQH8</accession>
<dbReference type="Gene3D" id="2.30.38.10">
    <property type="entry name" value="Luciferase, Domain 3"/>
    <property type="match status" value="2"/>
</dbReference>
<dbReference type="RefSeq" id="WP_329260343.1">
    <property type="nucleotide sequence ID" value="NZ_CP109011.1"/>
</dbReference>
<dbReference type="Gene3D" id="1.10.1200.10">
    <property type="entry name" value="ACP-like"/>
    <property type="match status" value="2"/>
</dbReference>
<proteinExistence type="predicted"/>
<dbReference type="InterPro" id="IPR020845">
    <property type="entry name" value="AMP-binding_CS"/>
</dbReference>
<feature type="domain" description="Carrier" evidence="7">
    <location>
        <begin position="2916"/>
        <end position="2990"/>
    </location>
</feature>
<dbReference type="InterPro" id="IPR025110">
    <property type="entry name" value="AMP-bd_C"/>
</dbReference>
<dbReference type="Gene3D" id="3.30.300.30">
    <property type="match status" value="3"/>
</dbReference>
<dbReference type="Pfam" id="PF13193">
    <property type="entry name" value="AMP-binding_C"/>
    <property type="match status" value="2"/>
</dbReference>
<dbReference type="Gene3D" id="3.30.559.30">
    <property type="entry name" value="Nonribosomal peptide synthetase, condensation domain"/>
    <property type="match status" value="4"/>
</dbReference>
<evidence type="ECO:0000313" key="9">
    <source>
        <dbReference type="Proteomes" id="UP001432168"/>
    </source>
</evidence>
<dbReference type="SMART" id="SM00823">
    <property type="entry name" value="PKS_PP"/>
    <property type="match status" value="2"/>
</dbReference>
<evidence type="ECO:0000256" key="4">
    <source>
        <dbReference type="ARBA" id="ARBA00022737"/>
    </source>
</evidence>
<dbReference type="Proteomes" id="UP001432168">
    <property type="component" value="Chromosome"/>
</dbReference>
<dbReference type="PANTHER" id="PTHR45527">
    <property type="entry name" value="NONRIBOSOMAL PEPTIDE SYNTHETASE"/>
    <property type="match status" value="1"/>
</dbReference>
<keyword evidence="2" id="KW-0596">Phosphopantetheine</keyword>
<dbReference type="Gene3D" id="3.40.50.150">
    <property type="entry name" value="Vaccinia Virus protein VP39"/>
    <property type="match status" value="1"/>
</dbReference>
<feature type="compositionally biased region" description="Basic and acidic residues" evidence="6">
    <location>
        <begin position="2986"/>
        <end position="2997"/>
    </location>
</feature>
<dbReference type="InterPro" id="IPR010060">
    <property type="entry name" value="NRPS_synth"/>
</dbReference>
<name>A0ABZ1WQH8_9ACTN</name>
<evidence type="ECO:0000256" key="5">
    <source>
        <dbReference type="ARBA" id="ARBA00023194"/>
    </source>
</evidence>
<dbReference type="InterPro" id="IPR001242">
    <property type="entry name" value="Condensation_dom"/>
</dbReference>
<evidence type="ECO:0000256" key="3">
    <source>
        <dbReference type="ARBA" id="ARBA00022553"/>
    </source>
</evidence>
<dbReference type="InterPro" id="IPR020806">
    <property type="entry name" value="PKS_PP-bd"/>
</dbReference>
<dbReference type="Pfam" id="PF00501">
    <property type="entry name" value="AMP-binding"/>
    <property type="match status" value="2"/>
</dbReference>
<dbReference type="Pfam" id="PF00550">
    <property type="entry name" value="PP-binding"/>
    <property type="match status" value="2"/>
</dbReference>
<dbReference type="NCBIfam" id="TIGR01733">
    <property type="entry name" value="AA-adenyl-dom"/>
    <property type="match status" value="2"/>
</dbReference>
<keyword evidence="3" id="KW-0597">Phosphoprotein</keyword>
<dbReference type="PROSITE" id="PS00012">
    <property type="entry name" value="PHOSPHOPANTETHEINE"/>
    <property type="match status" value="1"/>
</dbReference>
<protein>
    <submittedName>
        <fullName evidence="8">Amino acid adenylation domain-containing protein</fullName>
    </submittedName>
</protein>
<sequence length="3523" mass="381568">MSAPARQEFPLTTAQTGMWLAQRLAREGLDYSVAVYVDIVGPLRSDLLVRAARETLAEWPGMWARIDESGPEPVQVVDGSAEFTMPCLDFRGRERSFEAAEEWMADALGVPLAPERGRMFSLALIRVEDGRHLWFLRGHHVAMDGFSGALFVRRAAAVYTALAEGRTPEGPGFAPFGEQVRMDRDYRKSRAFAADREFWTAKLAGSPAPAEFGKAERNRPVGRGRVTAVLEKERTTALQGLADRCGVTLPTVFAAASVLYTARLTGEPDVVLGLPVTARFGMLSRNLPGMMSNVVPLRVRANPGKSLESLLESVSAEVRLCLRHQRYRYEDLRSDLGSGDERKPLVGPHVNLQFFDQEVRFGDSTAAVHNLTNGPVDDLAFVFYPDVHGDRCRMDVDGNSELYDPRDLTVHRDGLLRLLEHMAAAEPGTPCGTLDVFRPDDLARLLVAHNATRSAYGPETVLDLIQARAAASPEAHAVVDARETLTYRELNERANRFARLLLARGLGPEDIVALAVPRSVDLMTALLAVLKTGAAFLPVDPEYPADRIAQLLDDTHPALLITTRDTRSRLPEAAGTPRLLLDDVPVDGAVGAPSAADITPADRTRPLLPDSPAYVLHTSGSTGRPKGAVNTHAGLVNRLRWTQDRYRLTERDRVLQKTSCGFDVSVWEFLWPLTAGATLVMAEPGRHRDPAYLASVIREERVTTVHFVPSMLQAFLSEPAAGDCTSLRRVLCSGEALPAELAARFFAVLDCELHNLYGPTEASIDVTSWQCDPAATTAPPIGRPIANTRVYVLNKALRPVPQGVPGELYLAGTGLARGYFGRSALTAERFVACPFGEPGDRMYRTGDLAHWDADGNLVYLGRADDQVKIRGVRIEPGEIASVLGEHPDVGEVAVIARDDGPSGRCLVGYAVPDRHRLAARLDEIRGEHVDQWQQLYQSMYSAEPGAAFGEDFAGWDSSYTGRPLPLDEMKEWRDTTVDAVRSLRPRRVLEIGVGSGLLLSRLAPSAERYWATDFSAAAIAALRRHVDDLPELRGRVELRTQPADDLPELRGRVELRTQPADDLDGLPEGFFDTVVVNSVTQYFPGPDYLRTVLRGALRLLRPGGAVFVGDVRDLRLRRLFDTAVELAHTPAGAEPHTVRRAVAQRALQENELLVDPHFFTDLARDTADAGGADIRVKRGRYDNELSRYRYDVVLHKRSDRPPLSLREVPKAAWGTEIPDLDALRERLARRDRDGLRLVGVPNARLAPEVAASRRVFTPQAPTEPNPPTGTVPEAFHELGERLGHRTLVTWSGDGAHGELDVLFLPPEHTGPLTDVYLPAAGAPPRPYTNRPSVVREAGRLSAALRAYAREKLPDHMVPAAVMVLEALPTTANGKLDREALPAPDFRATASGRQARGPREELLCGLFAEVLGLPAIGVDDSFFDHGGDSISSIQLVSRARADGLVFTPRDVFEHRTVARLAEIAGTRALDAEPGSGVGPVPLTPIVHELRRRGGPVRRFSQSLRLDVPARLSGETLTRALQTVVDHHDALRMKLTRDGDGWALEVRPPGSVDARDCLVRIGPDADARAAEEAARDRLDPEAGTMLQAVWCDTGQDHPGTLLLSVHHLAVDGVSWRVLVPDLADACTALAEGGRPSPAPVATPLRQWARALADSALTPERERELPYWQQVLARTSPPLGSRPLDPARDTHATRRTLLSRLDGATTAALFTEVTAAFHATANDVLLTALALAVQDRRRRHGGVRAPVLVDVEGHGREEEAVDGADLSRTVGWFTTLFPVGVDPEVTDWEDVWAGGPAAGDALRTVKEQLAAVPGNGLGFGLLRHLNPRTGPLLAEGATADIGFNYLGRFAPAGGPGGWSPVADGTGLTGDADRAAPFAHTLEINALVHDDATGGPRLAAEWSWPRHLLTEDDVRDLADTWSRALVALAAAARRPGSGGHTPSDFPLVPLAQQDIDEITGACPDAEDILPLTPLQQGLAFHAAYDDRAPDVYHVQVALDLEGDIDPGALRAAVATLLDRHPVLRACVRHRPHGGPVQVVRAQVPTPWRYADLSATDPAERSDQAERLVREDLSRRFDLAEAPLLRVTLLRLAERRFTLAVTNHHIILDGWSMPLLLQELFTLYRDRGAGAPARPDTSWRDYLRWRERQDRTAAEDAWRATLAELPAPTRLAPHGDIRTSVVPASHTVRLPASVTAALTARARAHGVTANTLVQAAWSLLLSRLTDSDDVVFGTTVAGRPPELPNTETMIGCFINTVPVRVRLDPAEPLGALLARLQDEQSRLSAHHHLGITDIRRLTGLEGELFDTLTVFENYPLDADAMTDGPDTAGPRVTDLRTHNDVHYPLALIATPGERLTLQFTYRPDLFTSDEAERIADRCAQVLRTLAETGLDTPTRALETLDAAELSRLTDGWNDTGPAARPVPVTTAVQDRAARTPGRTAVVCGSQSLSYGELNARANRLAGLLKARGVGTEDLVAVAVPRSVDMMVALLAVLKAGAGYLPLDHGHPAARTSFIVQDAAPVLVLLGGEIPPGLPDPSALPRLALDDPGIRDDLAALPDDDLPDTGIGTAYVIHTSGSTGRPKAVVVPRSAMDALLGWAAERFGADRLRRVLAATSLTFDVSVFELFAPLVAGGQVEIVRNLLELAERPWTGSLISGVPSALAGLLASPPLRFSTPLLVLAGEALPEQLVRRIREALPGTRIVNLYGPTEGTVYATDWESTDPPEVCAPPIGRPLPHTRAYVLDRWLRPVPAGVPGELYLGGTGVARGYLNRPALSATRFVADPFDAPGARMYRTGDLARRLPDGTLEYLGRGDDQLKIRGHRVEPGEIEAVLARHPAVERAAVLARESAAGGLRLVAYLVPRPGADIDVAEVTARAAETLPAHMIPAACVVLDRLPVTANGKLDREALPAPGTHEPARVRAPRTTRERLLCELFAQVLGVPRVGADESFFALGGDSITSIQLVSRARRAGLVFTPRDLFRHRSPAELAGAAREDDGPERAPQDDEAGPGPLGPTPVMERLRELGGPVRRFSQSMVLRLPAGVDEETLDAALRSVGECHEALRMRLRRGDDGAQWRLEIMAPGGDAAHGFDAGPAHTVTAAEGAPHLRTHDVSGLAGSRLREAVRRQSELARDRLDPENGVMWQAVRLDSGPAGPGHLLLVVHHLAVDGVSWRILVGDLAEAVVALRGGDPVAPAPVPTSLRRWTRLLAEEALSARREEELELWKRLSAGAADPLGSRAPDPRRDVVATRRVLSLTLPAETTAALLTEVTETFHATVDDVLLTGMALAVQEWCRRRGRPVGPVSMDVEGHGRAQDTVGGVDLSRTVGWFTSVHPVRLDPGVLDRADLWAAGPEVGRALKRVKEQLAAVPDRGLGHGLLRYLNPRTRQALAGLPVPEIGFNHLGRFGAPGVGEDWSPAHEIGGFSGGADPRLPLAHTIELNSLVQDGRTAEGDERRGPVLVAEWAWAAELLTEAEVGELGEMWFRALRTLVDHVRRPDAGGHSPSDLPLVALSQDEIDRLQEELALEGDL</sequence>
<dbReference type="Gene3D" id="3.40.50.980">
    <property type="match status" value="4"/>
</dbReference>
<dbReference type="CDD" id="cd19543">
    <property type="entry name" value="DCL_NRPS"/>
    <property type="match status" value="1"/>
</dbReference>
<gene>
    <name evidence="8" type="ORF">OG929_06945</name>
</gene>
<dbReference type="InterPro" id="IPR000873">
    <property type="entry name" value="AMP-dep_synth/lig_dom"/>
</dbReference>
<dbReference type="PANTHER" id="PTHR45527:SF1">
    <property type="entry name" value="FATTY ACID SYNTHASE"/>
    <property type="match status" value="1"/>
</dbReference>
<dbReference type="NCBIfam" id="TIGR01720">
    <property type="entry name" value="NRPS-para261"/>
    <property type="match status" value="2"/>
</dbReference>
<keyword evidence="5" id="KW-0045">Antibiotic biosynthesis</keyword>
<dbReference type="InterPro" id="IPR045851">
    <property type="entry name" value="AMP-bd_C_sf"/>
</dbReference>
<feature type="region of interest" description="Disordered" evidence="6">
    <location>
        <begin position="2983"/>
        <end position="3010"/>
    </location>
</feature>
<dbReference type="Pfam" id="PF00668">
    <property type="entry name" value="Condensation"/>
    <property type="match status" value="4"/>
</dbReference>
<dbReference type="CDD" id="cd02440">
    <property type="entry name" value="AdoMet_MTases"/>
    <property type="match status" value="1"/>
</dbReference>
<dbReference type="Gene3D" id="3.30.559.10">
    <property type="entry name" value="Chloramphenicol acetyltransferase-like domain"/>
    <property type="match status" value="4"/>
</dbReference>
<dbReference type="InterPro" id="IPR010071">
    <property type="entry name" value="AA_adenyl_dom"/>
</dbReference>
<dbReference type="InterPro" id="IPR036736">
    <property type="entry name" value="ACP-like_sf"/>
</dbReference>
<dbReference type="InterPro" id="IPR013217">
    <property type="entry name" value="Methyltransf_12"/>
</dbReference>
<evidence type="ECO:0000259" key="7">
    <source>
        <dbReference type="PROSITE" id="PS50075"/>
    </source>
</evidence>
<evidence type="ECO:0000256" key="1">
    <source>
        <dbReference type="ARBA" id="ARBA00001957"/>
    </source>
</evidence>
<dbReference type="Pfam" id="PF08242">
    <property type="entry name" value="Methyltransf_12"/>
    <property type="match status" value="1"/>
</dbReference>
<dbReference type="InterPro" id="IPR029063">
    <property type="entry name" value="SAM-dependent_MTases_sf"/>
</dbReference>
<dbReference type="InterPro" id="IPR006162">
    <property type="entry name" value="Ppantetheine_attach_site"/>
</dbReference>